<evidence type="ECO:0000256" key="1">
    <source>
        <dbReference type="ARBA" id="ARBA00009431"/>
    </source>
</evidence>
<dbReference type="AlphaFoldDB" id="A0A2A6B769"/>
<dbReference type="PROSITE" id="PS00131">
    <property type="entry name" value="CARBOXYPEPT_SER_SER"/>
    <property type="match status" value="1"/>
</dbReference>
<proteinExistence type="inferred from homology"/>
<evidence type="ECO:0000256" key="2">
    <source>
        <dbReference type="RuleBase" id="RU361156"/>
    </source>
</evidence>
<keyword evidence="2" id="KW-0645">Protease</keyword>
<organism evidence="3 4">
    <name type="scientific">Pristionchus pacificus</name>
    <name type="common">Parasitic nematode worm</name>
    <dbReference type="NCBI Taxonomy" id="54126"/>
    <lineage>
        <taxon>Eukaryota</taxon>
        <taxon>Metazoa</taxon>
        <taxon>Ecdysozoa</taxon>
        <taxon>Nematoda</taxon>
        <taxon>Chromadorea</taxon>
        <taxon>Rhabditida</taxon>
        <taxon>Rhabditina</taxon>
        <taxon>Diplogasteromorpha</taxon>
        <taxon>Diplogasteroidea</taxon>
        <taxon>Neodiplogasteridae</taxon>
        <taxon>Pristionchus</taxon>
    </lineage>
</organism>
<reference evidence="4" key="1">
    <citation type="journal article" date="2008" name="Nat. Genet.">
        <title>The Pristionchus pacificus genome provides a unique perspective on nematode lifestyle and parasitism.</title>
        <authorList>
            <person name="Dieterich C."/>
            <person name="Clifton S.W."/>
            <person name="Schuster L.N."/>
            <person name="Chinwalla A."/>
            <person name="Delehaunty K."/>
            <person name="Dinkelacker I."/>
            <person name="Fulton L."/>
            <person name="Fulton R."/>
            <person name="Godfrey J."/>
            <person name="Minx P."/>
            <person name="Mitreva M."/>
            <person name="Roeseler W."/>
            <person name="Tian H."/>
            <person name="Witte H."/>
            <person name="Yang S.P."/>
            <person name="Wilson R.K."/>
            <person name="Sommer R.J."/>
        </authorList>
    </citation>
    <scope>NUCLEOTIDE SEQUENCE [LARGE SCALE GENOMIC DNA]</scope>
    <source>
        <strain evidence="4">PS312</strain>
    </source>
</reference>
<dbReference type="InterPro" id="IPR018202">
    <property type="entry name" value="Ser_caboxypep_ser_AS"/>
</dbReference>
<feature type="signal peptide" evidence="2">
    <location>
        <begin position="1"/>
        <end position="18"/>
    </location>
</feature>
<accession>A0A8R1ULS8</accession>
<keyword evidence="2" id="KW-0121">Carboxypeptidase</keyword>
<reference evidence="3" key="2">
    <citation type="submission" date="2022-06" db="UniProtKB">
        <authorList>
            <consortium name="EnsemblMetazoa"/>
        </authorList>
    </citation>
    <scope>IDENTIFICATION</scope>
    <source>
        <strain evidence="3">PS312</strain>
    </source>
</reference>
<dbReference type="GO" id="GO:0006508">
    <property type="term" value="P:proteolysis"/>
    <property type="evidence" value="ECO:0007669"/>
    <property type="project" value="UniProtKB-KW"/>
</dbReference>
<accession>A0A2A6B769</accession>
<keyword evidence="2" id="KW-0732">Signal</keyword>
<dbReference type="InterPro" id="IPR001563">
    <property type="entry name" value="Peptidase_S10"/>
</dbReference>
<dbReference type="PROSITE" id="PS00560">
    <property type="entry name" value="CARBOXYPEPT_SER_HIS"/>
    <property type="match status" value="1"/>
</dbReference>
<comment type="similarity">
    <text evidence="1 2">Belongs to the peptidase S10 family.</text>
</comment>
<feature type="chain" id="PRO_5042620761" description="Carboxypeptidase" evidence="2">
    <location>
        <begin position="19"/>
        <end position="664"/>
    </location>
</feature>
<dbReference type="GO" id="GO:0004185">
    <property type="term" value="F:serine-type carboxypeptidase activity"/>
    <property type="evidence" value="ECO:0007669"/>
    <property type="project" value="UniProtKB-UniRule"/>
</dbReference>
<dbReference type="OrthoDB" id="443318at2759"/>
<keyword evidence="4" id="KW-1185">Reference proteome</keyword>
<dbReference type="Gene3D" id="3.40.50.1820">
    <property type="entry name" value="alpha/beta hydrolase"/>
    <property type="match status" value="2"/>
</dbReference>
<dbReference type="PANTHER" id="PTHR11802:SF490">
    <property type="entry name" value="CARBOXYPEPTIDASE"/>
    <property type="match status" value="1"/>
</dbReference>
<dbReference type="Proteomes" id="UP000005239">
    <property type="component" value="Unassembled WGS sequence"/>
</dbReference>
<dbReference type="EnsemblMetazoa" id="PPA35412.1">
    <property type="protein sequence ID" value="PPA35412.1"/>
    <property type="gene ID" value="WBGene00273781"/>
</dbReference>
<dbReference type="InterPro" id="IPR029058">
    <property type="entry name" value="AB_hydrolase_fold"/>
</dbReference>
<evidence type="ECO:0000313" key="3">
    <source>
        <dbReference type="EnsemblMetazoa" id="PPA35412.1"/>
    </source>
</evidence>
<dbReference type="Pfam" id="PF00450">
    <property type="entry name" value="Peptidase_S10"/>
    <property type="match status" value="1"/>
</dbReference>
<protein>
    <recommendedName>
        <fullName evidence="2">Carboxypeptidase</fullName>
        <ecNumber evidence="2">3.4.16.-</ecNumber>
    </recommendedName>
</protein>
<dbReference type="PRINTS" id="PR00724">
    <property type="entry name" value="CRBOXYPTASEC"/>
</dbReference>
<dbReference type="EC" id="3.4.16.-" evidence="2"/>
<dbReference type="PANTHER" id="PTHR11802">
    <property type="entry name" value="SERINE PROTEASE FAMILY S10 SERINE CARBOXYPEPTIDASE"/>
    <property type="match status" value="1"/>
</dbReference>
<sequence length="664" mass="75355">MRLLLGLALLLAAAAAIGQDDMVKDLPGLLFKPNFQTYSGYLNANEDKNWQMHYWLFESRNDKDKDPVLVWLNGGPGCSSVAGMFEELGPFYVTFDGQSLFENVHSWNQRANVLALESPIGVGFSYDTKVANFSKANDDQTASQNYQALKDFFTRVQKTYGDRDFYLSGESYAGIYIPTLSKLLVDGIKSGDFPNKNFRGAAIGNGFMDVPKLMNSLVSWGNYHGRMSPEDWDTVKSQCSTGGQDVEKYDFTKYFKTDNGMDYYSDGSLCGNLTAPMLVLDDNMDQYNYYQDCYAGTSIVLPNVGRGAKGIKRRRPKRSAAWKIVNSENPAMDDFLPNPQDAAKIMARFNAKQVKEQKVFVDDDDLEKASEYSCTVCPSRERLDRHDYCCKSLFLYPLNKRGKMLKDGLDSKLKERGSSPCITMDKLFCERLITEVNDLWADSTDTQMGYPCWNEDAVTFYLNRKDVQDALHIPQEWRDSRKQWVDCNDPIYDQYHLTYTTTYDLFNYVLRYFEQPFRFLIYNGDVDTVCNYLGDAWLMRDVANFNIMASKPRVQWYFRNQSAGYSQNYQSQDKTKVIDVVTVKGAGHFVPNDRPGPSAQMITNFMFPQAQNGLVDYSDYSLVNPTPVPLPLVNPSNGNTETTTKSSATVSFFLAMLFVAGAAM</sequence>
<keyword evidence="2" id="KW-0378">Hydrolase</keyword>
<gene>
    <name evidence="3" type="primary">WBGene00273781</name>
</gene>
<name>A0A2A6B769_PRIPA</name>
<dbReference type="SUPFAM" id="SSF53474">
    <property type="entry name" value="alpha/beta-Hydrolases"/>
    <property type="match status" value="1"/>
</dbReference>
<dbReference type="InterPro" id="IPR033124">
    <property type="entry name" value="Ser_caboxypep_his_AS"/>
</dbReference>
<evidence type="ECO:0000313" key="4">
    <source>
        <dbReference type="Proteomes" id="UP000005239"/>
    </source>
</evidence>